<dbReference type="Gramene" id="OE9A101485T1">
    <property type="protein sequence ID" value="OE9A101485C1"/>
    <property type="gene ID" value="OE9A101485"/>
</dbReference>
<proteinExistence type="predicted"/>
<comment type="caution">
    <text evidence="1">The sequence shown here is derived from an EMBL/GenBank/DDBJ whole genome shotgun (WGS) entry which is preliminary data.</text>
</comment>
<evidence type="ECO:0000313" key="1">
    <source>
        <dbReference type="EMBL" id="CAA2997472.1"/>
    </source>
</evidence>
<gene>
    <name evidence="1" type="ORF">OLEA9_A101485</name>
</gene>
<dbReference type="EMBL" id="CACTIH010005557">
    <property type="protein sequence ID" value="CAA2997472.1"/>
    <property type="molecule type" value="Genomic_DNA"/>
</dbReference>
<organism evidence="1 2">
    <name type="scientific">Olea europaea subsp. europaea</name>
    <dbReference type="NCBI Taxonomy" id="158383"/>
    <lineage>
        <taxon>Eukaryota</taxon>
        <taxon>Viridiplantae</taxon>
        <taxon>Streptophyta</taxon>
        <taxon>Embryophyta</taxon>
        <taxon>Tracheophyta</taxon>
        <taxon>Spermatophyta</taxon>
        <taxon>Magnoliopsida</taxon>
        <taxon>eudicotyledons</taxon>
        <taxon>Gunneridae</taxon>
        <taxon>Pentapetalae</taxon>
        <taxon>asterids</taxon>
        <taxon>lamiids</taxon>
        <taxon>Lamiales</taxon>
        <taxon>Oleaceae</taxon>
        <taxon>Oleeae</taxon>
        <taxon>Olea</taxon>
    </lineage>
</organism>
<sequence length="111" mass="12052">MGYSGRASCQLTLQVLRPNNVTLFRRGKQSAAMGVGSARGCKCFGLKCELLFGEIQIGVENSRAASVMAENATFYLRKYKGTWSREFGLADVSGWLARSCSVSLGLVFGEQ</sequence>
<keyword evidence="2" id="KW-1185">Reference proteome</keyword>
<name>A0A8S0T0E2_OLEEU</name>
<dbReference type="AlphaFoldDB" id="A0A8S0T0E2"/>
<protein>
    <submittedName>
        <fullName evidence="1">Uncharacterized protein</fullName>
    </submittedName>
</protein>
<reference evidence="1 2" key="1">
    <citation type="submission" date="2019-12" db="EMBL/GenBank/DDBJ databases">
        <authorList>
            <person name="Alioto T."/>
            <person name="Alioto T."/>
            <person name="Gomez Garrido J."/>
        </authorList>
    </citation>
    <scope>NUCLEOTIDE SEQUENCE [LARGE SCALE GENOMIC DNA]</scope>
</reference>
<accession>A0A8S0T0E2</accession>
<evidence type="ECO:0000313" key="2">
    <source>
        <dbReference type="Proteomes" id="UP000594638"/>
    </source>
</evidence>
<dbReference type="Proteomes" id="UP000594638">
    <property type="component" value="Unassembled WGS sequence"/>
</dbReference>